<evidence type="ECO:0000256" key="5">
    <source>
        <dbReference type="ARBA" id="ARBA00022989"/>
    </source>
</evidence>
<feature type="transmembrane region" description="Helical" evidence="7">
    <location>
        <begin position="191"/>
        <end position="210"/>
    </location>
</feature>
<keyword evidence="4 7" id="KW-0812">Transmembrane</keyword>
<feature type="transmembrane region" description="Helical" evidence="7">
    <location>
        <begin position="152"/>
        <end position="170"/>
    </location>
</feature>
<evidence type="ECO:0000313" key="8">
    <source>
        <dbReference type="EMBL" id="KTD51834.1"/>
    </source>
</evidence>
<evidence type="ECO:0000256" key="4">
    <source>
        <dbReference type="ARBA" id="ARBA00022692"/>
    </source>
</evidence>
<name>A0A0W0Y4W4_9GAMM</name>
<evidence type="ECO:0000256" key="2">
    <source>
        <dbReference type="ARBA" id="ARBA00022448"/>
    </source>
</evidence>
<feature type="transmembrane region" description="Helical" evidence="7">
    <location>
        <begin position="222"/>
        <end position="247"/>
    </location>
</feature>
<evidence type="ECO:0000313" key="9">
    <source>
        <dbReference type="Proteomes" id="UP000054618"/>
    </source>
</evidence>
<comment type="caution">
    <text evidence="8">The sequence shown here is derived from an EMBL/GenBank/DDBJ whole genome shotgun (WGS) entry which is preliminary data.</text>
</comment>
<sequence length="420" mass="45579">MLPALVKRFIVKRILNSYLFSLILILAFILGGVFACFFKQEVKYLKPVGDIFLNLLFTAIVPLVFFSITSAISRLGSLTRLKKIMSYMALVFLCTSSVAALYALAVVKLFPLDGLSTLLMNSPPPMETIKLGQQVASIFTVPEFFQLLSHQHLLSLILFSLLVGIACAEAKEKYEPFITLLQIGETLFMRIFSFIMYLAPLGFFAYSASLVSELGHEIIETYFHIAVTYYIAALIYFTLFYSLYAFLAGGWTGVSTYWKHIFLPAITSLATCSSAASIPANLAATRQMGIPADISETTIPLGSLIHKDGSVIGGMFKIAFLLTIFQLNFDTGSVLLTALGVSLLVGTVMGAIPSGGMLGELLILNVYGFPPSVLIAIAAISIIIDPPATLLNVTGNTVSSMLIARLSKEEKIPSPKLGEG</sequence>
<dbReference type="InterPro" id="IPR036458">
    <property type="entry name" value="Na:dicarbo_symporter_sf"/>
</dbReference>
<dbReference type="Gene3D" id="1.10.3860.10">
    <property type="entry name" value="Sodium:dicarboxylate symporter"/>
    <property type="match status" value="1"/>
</dbReference>
<dbReference type="GO" id="GO:0015293">
    <property type="term" value="F:symporter activity"/>
    <property type="evidence" value="ECO:0007669"/>
    <property type="project" value="UniProtKB-KW"/>
</dbReference>
<organism evidence="8 9">
    <name type="scientific">Legionella quinlivanii</name>
    <dbReference type="NCBI Taxonomy" id="45073"/>
    <lineage>
        <taxon>Bacteria</taxon>
        <taxon>Pseudomonadati</taxon>
        <taxon>Pseudomonadota</taxon>
        <taxon>Gammaproteobacteria</taxon>
        <taxon>Legionellales</taxon>
        <taxon>Legionellaceae</taxon>
        <taxon>Legionella</taxon>
    </lineage>
</organism>
<feature type="transmembrane region" description="Helical" evidence="7">
    <location>
        <begin position="309"/>
        <end position="327"/>
    </location>
</feature>
<dbReference type="Pfam" id="PF00375">
    <property type="entry name" value="SDF"/>
    <property type="match status" value="1"/>
</dbReference>
<evidence type="ECO:0000256" key="1">
    <source>
        <dbReference type="ARBA" id="ARBA00004651"/>
    </source>
</evidence>
<dbReference type="GO" id="GO:0006835">
    <property type="term" value="P:dicarboxylic acid transport"/>
    <property type="evidence" value="ECO:0007669"/>
    <property type="project" value="TreeGrafter"/>
</dbReference>
<gene>
    <name evidence="8" type="ORF">Lqui_0678</name>
</gene>
<keyword evidence="6 7" id="KW-0472">Membrane</keyword>
<comment type="subcellular location">
    <subcellularLocation>
        <location evidence="1">Cell membrane</location>
        <topology evidence="1">Multi-pass membrane protein</topology>
    </subcellularLocation>
</comment>
<keyword evidence="3" id="KW-1003">Cell membrane</keyword>
<evidence type="ECO:0000256" key="7">
    <source>
        <dbReference type="SAM" id="Phobius"/>
    </source>
</evidence>
<evidence type="ECO:0000256" key="6">
    <source>
        <dbReference type="ARBA" id="ARBA00023136"/>
    </source>
</evidence>
<dbReference type="EMBL" id="LNYS01000006">
    <property type="protein sequence ID" value="KTD51834.1"/>
    <property type="molecule type" value="Genomic_DNA"/>
</dbReference>
<keyword evidence="2" id="KW-0813">Transport</keyword>
<dbReference type="PATRIC" id="fig|45073.5.peg.715"/>
<protein>
    <submittedName>
        <fullName evidence="8">Sodium:dicarboxylate symporter protein</fullName>
    </submittedName>
</protein>
<accession>A0A0W0Y4W4</accession>
<evidence type="ECO:0000256" key="3">
    <source>
        <dbReference type="ARBA" id="ARBA00022475"/>
    </source>
</evidence>
<feature type="transmembrane region" description="Helical" evidence="7">
    <location>
        <begin position="51"/>
        <end position="72"/>
    </location>
</feature>
<dbReference type="GO" id="GO:0005886">
    <property type="term" value="C:plasma membrane"/>
    <property type="evidence" value="ECO:0007669"/>
    <property type="project" value="UniProtKB-SubCell"/>
</dbReference>
<dbReference type="InterPro" id="IPR001991">
    <property type="entry name" value="Na-dicarboxylate_symporter"/>
</dbReference>
<keyword evidence="9" id="KW-1185">Reference proteome</keyword>
<keyword evidence="5 7" id="KW-1133">Transmembrane helix</keyword>
<dbReference type="AlphaFoldDB" id="A0A0W0Y4W4"/>
<dbReference type="PANTHER" id="PTHR42865">
    <property type="entry name" value="PROTON/GLUTAMATE-ASPARTATE SYMPORTER"/>
    <property type="match status" value="1"/>
</dbReference>
<reference evidence="8 9" key="1">
    <citation type="submission" date="2015-11" db="EMBL/GenBank/DDBJ databases">
        <title>Genomic analysis of 38 Legionella species identifies large and diverse effector repertoires.</title>
        <authorList>
            <person name="Burstein D."/>
            <person name="Amaro F."/>
            <person name="Zusman T."/>
            <person name="Lifshitz Z."/>
            <person name="Cohen O."/>
            <person name="Gilbert J.A."/>
            <person name="Pupko T."/>
            <person name="Shuman H.A."/>
            <person name="Segal G."/>
        </authorList>
    </citation>
    <scope>NUCLEOTIDE SEQUENCE [LARGE SCALE GENOMIC DNA]</scope>
    <source>
        <strain evidence="8 9">CDC#1442-AUS-E</strain>
    </source>
</reference>
<dbReference type="STRING" id="45073.Lqui_0678"/>
<feature type="transmembrane region" description="Helical" evidence="7">
    <location>
        <begin position="364"/>
        <end position="384"/>
    </location>
</feature>
<dbReference type="Proteomes" id="UP000054618">
    <property type="component" value="Unassembled WGS sequence"/>
</dbReference>
<dbReference type="PRINTS" id="PR00173">
    <property type="entry name" value="EDTRNSPORT"/>
</dbReference>
<proteinExistence type="predicted"/>
<dbReference type="PANTHER" id="PTHR42865:SF7">
    <property type="entry name" value="PROTON_GLUTAMATE-ASPARTATE SYMPORTER"/>
    <property type="match status" value="1"/>
</dbReference>
<dbReference type="OrthoDB" id="9768885at2"/>
<feature type="transmembrane region" description="Helical" evidence="7">
    <location>
        <begin position="333"/>
        <end position="352"/>
    </location>
</feature>
<feature type="transmembrane region" description="Helical" evidence="7">
    <location>
        <begin position="84"/>
        <end position="110"/>
    </location>
</feature>
<dbReference type="SUPFAM" id="SSF118215">
    <property type="entry name" value="Proton glutamate symport protein"/>
    <property type="match status" value="1"/>
</dbReference>